<dbReference type="AlphaFoldDB" id="X1JD52"/>
<accession>X1JD52</accession>
<keyword evidence="1" id="KW-1133">Transmembrane helix</keyword>
<comment type="caution">
    <text evidence="2">The sequence shown here is derived from an EMBL/GenBank/DDBJ whole genome shotgun (WGS) entry which is preliminary data.</text>
</comment>
<gene>
    <name evidence="2" type="ORF">S03H2_48841</name>
</gene>
<evidence type="ECO:0000313" key="2">
    <source>
        <dbReference type="EMBL" id="GAH67688.1"/>
    </source>
</evidence>
<name>X1JD52_9ZZZZ</name>
<proteinExistence type="predicted"/>
<organism evidence="2">
    <name type="scientific">marine sediment metagenome</name>
    <dbReference type="NCBI Taxonomy" id="412755"/>
    <lineage>
        <taxon>unclassified sequences</taxon>
        <taxon>metagenomes</taxon>
        <taxon>ecological metagenomes</taxon>
    </lineage>
</organism>
<keyword evidence="1" id="KW-0812">Transmembrane</keyword>
<reference evidence="2" key="1">
    <citation type="journal article" date="2014" name="Front. Microbiol.">
        <title>High frequency of phylogenetically diverse reductive dehalogenase-homologous genes in deep subseafloor sedimentary metagenomes.</title>
        <authorList>
            <person name="Kawai M."/>
            <person name="Futagami T."/>
            <person name="Toyoda A."/>
            <person name="Takaki Y."/>
            <person name="Nishi S."/>
            <person name="Hori S."/>
            <person name="Arai W."/>
            <person name="Tsubouchi T."/>
            <person name="Morono Y."/>
            <person name="Uchiyama I."/>
            <person name="Ito T."/>
            <person name="Fujiyama A."/>
            <person name="Inagaki F."/>
            <person name="Takami H."/>
        </authorList>
    </citation>
    <scope>NUCLEOTIDE SEQUENCE</scope>
    <source>
        <strain evidence="2">Expedition CK06-06</strain>
    </source>
</reference>
<protein>
    <submittedName>
        <fullName evidence="2">Uncharacterized protein</fullName>
    </submittedName>
</protein>
<keyword evidence="1" id="KW-0472">Membrane</keyword>
<sequence length="39" mass="4591">MEDWVLILAAFLFSAMSTWSLIILYRLWEIKAMLEAEGK</sequence>
<evidence type="ECO:0000256" key="1">
    <source>
        <dbReference type="SAM" id="Phobius"/>
    </source>
</evidence>
<feature type="transmembrane region" description="Helical" evidence="1">
    <location>
        <begin position="6"/>
        <end position="25"/>
    </location>
</feature>
<dbReference type="EMBL" id="BARU01030826">
    <property type="protein sequence ID" value="GAH67688.1"/>
    <property type="molecule type" value="Genomic_DNA"/>
</dbReference>